<dbReference type="PhylomeDB" id="R7QKL3"/>
<keyword evidence="4" id="KW-0949">S-adenosyl-L-methionine</keyword>
<dbReference type="KEGG" id="ccp:CHC_T00000927001"/>
<dbReference type="Gramene" id="CDF38318">
    <property type="protein sequence ID" value="CDF38318"/>
    <property type="gene ID" value="CHC_T00000927001"/>
</dbReference>
<dbReference type="InterPro" id="IPR003043">
    <property type="entry name" value="Uropor_MeTrfase_CS"/>
</dbReference>
<keyword evidence="2" id="KW-0489">Methyltransferase</keyword>
<evidence type="ECO:0000256" key="6">
    <source>
        <dbReference type="SAM" id="MobiDB-lite"/>
    </source>
</evidence>
<dbReference type="GO" id="GO:0004851">
    <property type="term" value="F:uroporphyrin-III C-methyltransferase activity"/>
    <property type="evidence" value="ECO:0007669"/>
    <property type="project" value="UniProtKB-EC"/>
</dbReference>
<dbReference type="InterPro" id="IPR014777">
    <property type="entry name" value="4pyrrole_Mease_sub1"/>
</dbReference>
<name>R7QKL3_CHOCR</name>
<feature type="domain" description="Tetrapyrrole methylase" evidence="7">
    <location>
        <begin position="62"/>
        <end position="270"/>
    </location>
</feature>
<dbReference type="Gene3D" id="3.30.950.10">
    <property type="entry name" value="Methyltransferase, Cobalt-precorrin-4 Transmethylase, Domain 2"/>
    <property type="match status" value="1"/>
</dbReference>
<evidence type="ECO:0000313" key="8">
    <source>
        <dbReference type="EMBL" id="CDF38318.1"/>
    </source>
</evidence>
<dbReference type="InterPro" id="IPR006366">
    <property type="entry name" value="CobA/CysG_C"/>
</dbReference>
<organism evidence="8 9">
    <name type="scientific">Chondrus crispus</name>
    <name type="common">Carrageen Irish moss</name>
    <name type="synonym">Polymorpha crispa</name>
    <dbReference type="NCBI Taxonomy" id="2769"/>
    <lineage>
        <taxon>Eukaryota</taxon>
        <taxon>Rhodophyta</taxon>
        <taxon>Florideophyceae</taxon>
        <taxon>Rhodymeniophycidae</taxon>
        <taxon>Gigartinales</taxon>
        <taxon>Gigartinaceae</taxon>
        <taxon>Chondrus</taxon>
    </lineage>
</organism>
<keyword evidence="3" id="KW-0808">Transferase</keyword>
<dbReference type="InterPro" id="IPR000878">
    <property type="entry name" value="4pyrrol_Mease"/>
</dbReference>
<sequence>MRIFAFATAASFLPRQLPSSSPARCRSTNRKRPTTCLTPPASSVPSDASAANNKFRAPRGQVFLVGTGPGDPGLLTLKAVHLLRTAQVVLYDRLVSDDILSFINPSAEKVCVGKGRNLGTGSQRSIQEQIAYHASLGKRVVRLKGGDPAIFGRLGDELSYLRGEKGIEAGVVPGLTAASGAAASLGFPLTHGGVSEELRLITGHSGRDKQFEIAQVTEGSTLVVYMGLREMGATLETLQKRGARKDLPAVAVQGATTAAQRVVWGRVENLAARVEQVGLKSPTVVIIGEVVRMAHEWEETAK</sequence>
<dbReference type="EC" id="2.1.1.107" evidence="1"/>
<dbReference type="CDD" id="cd11642">
    <property type="entry name" value="SUMT"/>
    <property type="match status" value="1"/>
</dbReference>
<feature type="compositionally biased region" description="Low complexity" evidence="6">
    <location>
        <begin position="39"/>
        <end position="50"/>
    </location>
</feature>
<dbReference type="AlphaFoldDB" id="R7QKL3"/>
<evidence type="ECO:0000256" key="5">
    <source>
        <dbReference type="ARBA" id="ARBA00023244"/>
    </source>
</evidence>
<dbReference type="Gene3D" id="3.40.1010.10">
    <property type="entry name" value="Cobalt-precorrin-4 Transmethylase, Domain 1"/>
    <property type="match status" value="1"/>
</dbReference>
<dbReference type="NCBIfam" id="NF004790">
    <property type="entry name" value="PRK06136.1"/>
    <property type="match status" value="1"/>
</dbReference>
<evidence type="ECO:0000256" key="1">
    <source>
        <dbReference type="ARBA" id="ARBA00012162"/>
    </source>
</evidence>
<evidence type="ECO:0000313" key="9">
    <source>
        <dbReference type="Proteomes" id="UP000012073"/>
    </source>
</evidence>
<evidence type="ECO:0000259" key="7">
    <source>
        <dbReference type="Pfam" id="PF00590"/>
    </source>
</evidence>
<accession>R7QKL3</accession>
<protein>
    <recommendedName>
        <fullName evidence="1">uroporphyrinogen-III C-methyltransferase</fullName>
        <ecNumber evidence="1">2.1.1.107</ecNumber>
    </recommendedName>
</protein>
<dbReference type="PROSITE" id="PS00839">
    <property type="entry name" value="SUMT_1"/>
    <property type="match status" value="1"/>
</dbReference>
<dbReference type="STRING" id="2769.R7QKL3"/>
<keyword evidence="5" id="KW-0627">Porphyrin biosynthesis</keyword>
<dbReference type="PANTHER" id="PTHR45790">
    <property type="entry name" value="SIROHEME SYNTHASE-RELATED"/>
    <property type="match status" value="1"/>
</dbReference>
<dbReference type="InterPro" id="IPR014776">
    <property type="entry name" value="4pyrrole_Mease_sub2"/>
</dbReference>
<gene>
    <name evidence="8" type="ORF">CHC_T00000927001</name>
</gene>
<dbReference type="FunFam" id="3.40.1010.10:FF:000001">
    <property type="entry name" value="Siroheme synthase"/>
    <property type="match status" value="1"/>
</dbReference>
<dbReference type="NCBIfam" id="TIGR01469">
    <property type="entry name" value="cobA_cysG_Cterm"/>
    <property type="match status" value="1"/>
</dbReference>
<dbReference type="RefSeq" id="XP_005718203.1">
    <property type="nucleotide sequence ID" value="XM_005718146.1"/>
</dbReference>
<dbReference type="PANTHER" id="PTHR45790:SF3">
    <property type="entry name" value="S-ADENOSYL-L-METHIONINE-DEPENDENT UROPORPHYRINOGEN III METHYLTRANSFERASE, CHLOROPLASTIC"/>
    <property type="match status" value="1"/>
</dbReference>
<keyword evidence="9" id="KW-1185">Reference proteome</keyword>
<dbReference type="OrthoDB" id="508204at2759"/>
<reference evidence="9" key="1">
    <citation type="journal article" date="2013" name="Proc. Natl. Acad. Sci. U.S.A.">
        <title>Genome structure and metabolic features in the red seaweed Chondrus crispus shed light on evolution of the Archaeplastida.</title>
        <authorList>
            <person name="Collen J."/>
            <person name="Porcel B."/>
            <person name="Carre W."/>
            <person name="Ball S.G."/>
            <person name="Chaparro C."/>
            <person name="Tonon T."/>
            <person name="Barbeyron T."/>
            <person name="Michel G."/>
            <person name="Noel B."/>
            <person name="Valentin K."/>
            <person name="Elias M."/>
            <person name="Artiguenave F."/>
            <person name="Arun A."/>
            <person name="Aury J.M."/>
            <person name="Barbosa-Neto J.F."/>
            <person name="Bothwell J.H."/>
            <person name="Bouget F.Y."/>
            <person name="Brillet L."/>
            <person name="Cabello-Hurtado F."/>
            <person name="Capella-Gutierrez S."/>
            <person name="Charrier B."/>
            <person name="Cladiere L."/>
            <person name="Cock J.M."/>
            <person name="Coelho S.M."/>
            <person name="Colleoni C."/>
            <person name="Czjzek M."/>
            <person name="Da Silva C."/>
            <person name="Delage L."/>
            <person name="Denoeud F."/>
            <person name="Deschamps P."/>
            <person name="Dittami S.M."/>
            <person name="Gabaldon T."/>
            <person name="Gachon C.M."/>
            <person name="Groisillier A."/>
            <person name="Herve C."/>
            <person name="Jabbari K."/>
            <person name="Katinka M."/>
            <person name="Kloareg B."/>
            <person name="Kowalczyk N."/>
            <person name="Labadie K."/>
            <person name="Leblanc C."/>
            <person name="Lopez P.J."/>
            <person name="McLachlan D.H."/>
            <person name="Meslet-Cladiere L."/>
            <person name="Moustafa A."/>
            <person name="Nehr Z."/>
            <person name="Nyvall Collen P."/>
            <person name="Panaud O."/>
            <person name="Partensky F."/>
            <person name="Poulain J."/>
            <person name="Rensing S.A."/>
            <person name="Rousvoal S."/>
            <person name="Samson G."/>
            <person name="Symeonidi A."/>
            <person name="Weissenbach J."/>
            <person name="Zambounis A."/>
            <person name="Wincker P."/>
            <person name="Boyen C."/>
        </authorList>
    </citation>
    <scope>NUCLEOTIDE SEQUENCE [LARGE SCALE GENOMIC DNA]</scope>
    <source>
        <strain evidence="9">cv. Stackhouse</strain>
    </source>
</reference>
<evidence type="ECO:0000256" key="2">
    <source>
        <dbReference type="ARBA" id="ARBA00022603"/>
    </source>
</evidence>
<dbReference type="InterPro" id="IPR035996">
    <property type="entry name" value="4pyrrol_Methylase_sf"/>
</dbReference>
<dbReference type="SUPFAM" id="SSF53790">
    <property type="entry name" value="Tetrapyrrole methylase"/>
    <property type="match status" value="1"/>
</dbReference>
<evidence type="ECO:0000256" key="3">
    <source>
        <dbReference type="ARBA" id="ARBA00022679"/>
    </source>
</evidence>
<dbReference type="Pfam" id="PF00590">
    <property type="entry name" value="TP_methylase"/>
    <property type="match status" value="1"/>
</dbReference>
<dbReference type="GeneID" id="17325920"/>
<dbReference type="Proteomes" id="UP000012073">
    <property type="component" value="Unassembled WGS sequence"/>
</dbReference>
<dbReference type="OMA" id="NTLVFYM"/>
<proteinExistence type="predicted"/>
<evidence type="ECO:0000256" key="4">
    <source>
        <dbReference type="ARBA" id="ARBA00022691"/>
    </source>
</evidence>
<feature type="region of interest" description="Disordered" evidence="6">
    <location>
        <begin position="16"/>
        <end position="50"/>
    </location>
</feature>
<dbReference type="EMBL" id="HG001916">
    <property type="protein sequence ID" value="CDF38318.1"/>
    <property type="molecule type" value="Genomic_DNA"/>
</dbReference>
<dbReference type="GO" id="GO:0019354">
    <property type="term" value="P:siroheme biosynthetic process"/>
    <property type="evidence" value="ECO:0007669"/>
    <property type="project" value="InterPro"/>
</dbReference>
<dbReference type="InterPro" id="IPR050161">
    <property type="entry name" value="Siro_Cobalamin_biosynth"/>
</dbReference>
<dbReference type="GO" id="GO:0032259">
    <property type="term" value="P:methylation"/>
    <property type="evidence" value="ECO:0007669"/>
    <property type="project" value="UniProtKB-KW"/>
</dbReference>